<evidence type="ECO:0000256" key="4">
    <source>
        <dbReference type="ARBA" id="ARBA00022723"/>
    </source>
</evidence>
<dbReference type="Pfam" id="PF01855">
    <property type="entry name" value="POR_N"/>
    <property type="match status" value="1"/>
</dbReference>
<gene>
    <name evidence="11" type="ORF">FB473_000590</name>
</gene>
<keyword evidence="6 9" id="KW-0560">Oxidoreductase</keyword>
<evidence type="ECO:0000259" key="10">
    <source>
        <dbReference type="PROSITE" id="PS51379"/>
    </source>
</evidence>
<dbReference type="PROSITE" id="PS51379">
    <property type="entry name" value="4FE4S_FER_2"/>
    <property type="match status" value="2"/>
</dbReference>
<dbReference type="InterPro" id="IPR033412">
    <property type="entry name" value="PFOR_II"/>
</dbReference>
<dbReference type="PANTHER" id="PTHR32154">
    <property type="entry name" value="PYRUVATE-FLAVODOXIN OXIDOREDUCTASE-RELATED"/>
    <property type="match status" value="1"/>
</dbReference>
<dbReference type="InterPro" id="IPR017896">
    <property type="entry name" value="4Fe4S_Fe-S-bd"/>
</dbReference>
<dbReference type="Pfam" id="PF01558">
    <property type="entry name" value="POR"/>
    <property type="match status" value="1"/>
</dbReference>
<dbReference type="InterPro" id="IPR050722">
    <property type="entry name" value="Pyruvate:ferred/Flavod_OxRd"/>
</dbReference>
<dbReference type="Pfam" id="PF02775">
    <property type="entry name" value="TPP_enzyme_C"/>
    <property type="match status" value="1"/>
</dbReference>
<keyword evidence="2 9" id="KW-0813">Transport</keyword>
<dbReference type="CDD" id="cd03377">
    <property type="entry name" value="TPP_PFOR_PNO"/>
    <property type="match status" value="1"/>
</dbReference>
<dbReference type="Gene3D" id="3.40.920.10">
    <property type="entry name" value="Pyruvate-ferredoxin oxidoreductase, PFOR, domain III"/>
    <property type="match status" value="1"/>
</dbReference>
<dbReference type="InterPro" id="IPR011895">
    <property type="entry name" value="Pyrv_flavodox_OxRed"/>
</dbReference>
<dbReference type="Pfam" id="PF17147">
    <property type="entry name" value="PFOR_II"/>
    <property type="match status" value="1"/>
</dbReference>
<evidence type="ECO:0000256" key="7">
    <source>
        <dbReference type="ARBA" id="ARBA00023004"/>
    </source>
</evidence>
<sequence>MEHQWATMDGNEAAARVAHSLSEVIAIYPITPSSAMAESSDAWSAAGRTNIWGEVPEVVEMQSEAGAAGALHGAVTKGTLGTTFTASQGLLLMIPNMYKIAGELTPAVIHVAARSVATHALSIFGDHSDVMACRMTGWAMLASSSVQEAHDFALVAHSATLRSRVPFLHFFDGFRTSHEVNKIQLLTDDDLHALVKDSDVLAHQERGLTPDAPSIRGTAQNPDVYFQAREASNVFYDAVPGVVDEVFDELFERTGRRYSLVEYHGAPDAERVVIVLGSAWGTTCQAVDALVARGEKVGAATLRLFRPFPAARLIEALPASVRRIAVLDRTKEPGSAGEPLFGDVVIAAAEHAGHFGRGMPRVTGGRYGLSSKEYTPAMAAAVFAELARDEPRPRFTVGINDDVTHLSLPVPDDFAIGSDALTAVFFGLGSDGTVGAAKNTVKIIGADEGRYAQGYFVYDSRKSGATTVSHLRFGDHPIDSAYLIDEADFVAVHQFELLGQMRTLDLAKRGATVLINSPYGEETWDRIPAEVQRLVIDRGLQVWVIDAAAVAHEAGLGKRINTVMQPCFFYLSGVVARDDAVARIKKSVEHTYGRRGRTIVERNFAAIDGALAALRHLEVPDDATGLVHRMPPLPATAPDFVSRVTSVMLRGEGDLLPVSALPVDGTWPSGTSKYEKRGIAEQIPIWDPSLCIDCGKCAIVCPHAAIRIKVAPEELLADAPEGFASKPYRDRSLAGHRLIVQVAPDDCTGCGVCVDVCPARSKTEVKHKAINLETRVDHLDVERRNFDHFLGLPEVDRTKVRIDQVKGAAQLQPLFEFSLACSGCGETPYVRTLTQLFGDRLIVANATGCSSIYGGNLPTSPFTTNPDGRGPAWSNSLFEDNAEFGLGIRLAWEKQNAHARRLVDELRDRLAPSLVTGLLEADQSSEEGLAAQRLRVVELEEALAGIDDTRARRLESLADELVDKSVWIVGGDGWAYDIGYGGLDHVLASGRNVNVLVLDTEVYSNTGGQASKATPRGASAKFATAGKGSPKKDLGMIAQAYGDVYVAQVSMGANQQQTVRALLEAQAWDGPSIVIAYATCIAHGIDMETSMTHQADAVATGYWPLYRFRPSADEASTPLHLDSKAPVGSVSDFMTGEARYAMLRRSDPERAARLFSLAQQDADERWRYYSQVAGVQRVLPSAKDEEEK</sequence>
<dbReference type="InterPro" id="IPR009014">
    <property type="entry name" value="Transketo_C/PFOR_II"/>
</dbReference>
<dbReference type="EC" id="1.2.7.-" evidence="11"/>
<dbReference type="InterPro" id="IPR029061">
    <property type="entry name" value="THDP-binding"/>
</dbReference>
<dbReference type="SMART" id="SM00890">
    <property type="entry name" value="EKR"/>
    <property type="match status" value="1"/>
</dbReference>
<accession>A0ABX0SD43</accession>
<dbReference type="CDD" id="cd07034">
    <property type="entry name" value="TPP_PYR_PFOR_IOR-alpha_like"/>
    <property type="match status" value="1"/>
</dbReference>
<dbReference type="InterPro" id="IPR037112">
    <property type="entry name" value="Pyrv-flavodox_OxR_EKR_sf"/>
</dbReference>
<evidence type="ECO:0000256" key="1">
    <source>
        <dbReference type="ARBA" id="ARBA00009032"/>
    </source>
</evidence>
<evidence type="ECO:0000256" key="6">
    <source>
        <dbReference type="ARBA" id="ARBA00023002"/>
    </source>
</evidence>
<keyword evidence="4" id="KW-0479">Metal-binding</keyword>
<dbReference type="SUPFAM" id="SSF52518">
    <property type="entry name" value="Thiamin diphosphate-binding fold (THDP-binding)"/>
    <property type="match status" value="2"/>
</dbReference>
<dbReference type="InterPro" id="IPR002880">
    <property type="entry name" value="Pyrv_Fd/Flavodoxin_OxRdtase_N"/>
</dbReference>
<dbReference type="SUPFAM" id="SSF54862">
    <property type="entry name" value="4Fe-4S ferredoxins"/>
    <property type="match status" value="1"/>
</dbReference>
<name>A0ABX0SD43_9ACTN</name>
<dbReference type="PROSITE" id="PS00198">
    <property type="entry name" value="4FE4S_FER_1"/>
    <property type="match status" value="2"/>
</dbReference>
<dbReference type="NCBIfam" id="TIGR02176">
    <property type="entry name" value="pyruv_ox_red"/>
    <property type="match status" value="1"/>
</dbReference>
<feature type="domain" description="4Fe-4S ferredoxin-type" evidence="10">
    <location>
        <begin position="738"/>
        <end position="767"/>
    </location>
</feature>
<dbReference type="Pfam" id="PF10371">
    <property type="entry name" value="EKR"/>
    <property type="match status" value="1"/>
</dbReference>
<dbReference type="PANTHER" id="PTHR32154:SF0">
    <property type="entry name" value="PYRUVATE-FLAVODOXIN OXIDOREDUCTASE-RELATED"/>
    <property type="match status" value="1"/>
</dbReference>
<feature type="domain" description="4Fe-4S ferredoxin-type" evidence="10">
    <location>
        <begin position="682"/>
        <end position="711"/>
    </location>
</feature>
<evidence type="ECO:0000313" key="12">
    <source>
        <dbReference type="Proteomes" id="UP000749311"/>
    </source>
</evidence>
<dbReference type="SUPFAM" id="SSF52922">
    <property type="entry name" value="TK C-terminal domain-like"/>
    <property type="match status" value="1"/>
</dbReference>
<dbReference type="InterPro" id="IPR019456">
    <property type="entry name" value="Pyrv-flavodox_OxRtase_EKR"/>
</dbReference>
<dbReference type="Proteomes" id="UP000749311">
    <property type="component" value="Unassembled WGS sequence"/>
</dbReference>
<organism evidence="11 12">
    <name type="scientific">Brooklawnia cerclae</name>
    <dbReference type="NCBI Taxonomy" id="349934"/>
    <lineage>
        <taxon>Bacteria</taxon>
        <taxon>Bacillati</taxon>
        <taxon>Actinomycetota</taxon>
        <taxon>Actinomycetes</taxon>
        <taxon>Propionibacteriales</taxon>
        <taxon>Propionibacteriaceae</taxon>
        <taxon>Brooklawnia</taxon>
    </lineage>
</organism>
<keyword evidence="3" id="KW-0004">4Fe-4S</keyword>
<evidence type="ECO:0000313" key="11">
    <source>
        <dbReference type="EMBL" id="NIH55945.1"/>
    </source>
</evidence>
<dbReference type="Gene3D" id="4.10.780.10">
    <property type="entry name" value="Pyruvate-flavodoxin oxidoreductase, EKR domain"/>
    <property type="match status" value="1"/>
</dbReference>
<evidence type="ECO:0000256" key="2">
    <source>
        <dbReference type="ARBA" id="ARBA00022448"/>
    </source>
</evidence>
<dbReference type="EMBL" id="JAAMOZ010000001">
    <property type="protein sequence ID" value="NIH55945.1"/>
    <property type="molecule type" value="Genomic_DNA"/>
</dbReference>
<dbReference type="InterPro" id="IPR002869">
    <property type="entry name" value="Pyrv_flavodox_OxRed_cen"/>
</dbReference>
<proteinExistence type="inferred from homology"/>
<evidence type="ECO:0000256" key="3">
    <source>
        <dbReference type="ARBA" id="ARBA00022485"/>
    </source>
</evidence>
<reference evidence="11 12" key="1">
    <citation type="submission" date="2020-02" db="EMBL/GenBank/DDBJ databases">
        <title>Sequencing the genomes of 1000 actinobacteria strains.</title>
        <authorList>
            <person name="Klenk H.-P."/>
        </authorList>
    </citation>
    <scope>NUCLEOTIDE SEQUENCE [LARGE SCALE GENOMIC DNA]</scope>
    <source>
        <strain evidence="11 12">DSM 19609</strain>
    </source>
</reference>
<dbReference type="GO" id="GO:0019164">
    <property type="term" value="F:pyruvate synthase activity"/>
    <property type="evidence" value="ECO:0007669"/>
    <property type="project" value="UniProtKB-EC"/>
</dbReference>
<dbReference type="SUPFAM" id="SSF53323">
    <property type="entry name" value="Pyruvate-ferredoxin oxidoreductase, PFOR, domain III"/>
    <property type="match status" value="1"/>
</dbReference>
<dbReference type="PIRSF" id="PIRSF000159">
    <property type="entry name" value="NifJ"/>
    <property type="match status" value="1"/>
</dbReference>
<keyword evidence="5 9" id="KW-0249">Electron transport</keyword>
<keyword evidence="11" id="KW-0670">Pyruvate</keyword>
<dbReference type="InterPro" id="IPR019752">
    <property type="entry name" value="Pyrv/ketoisovalerate_OxRed_cat"/>
</dbReference>
<dbReference type="Gene3D" id="3.40.50.970">
    <property type="match status" value="2"/>
</dbReference>
<comment type="caution">
    <text evidence="11">The sequence shown here is derived from an EMBL/GenBank/DDBJ whole genome shotgun (WGS) entry which is preliminary data.</text>
</comment>
<keyword evidence="7" id="KW-0408">Iron</keyword>
<dbReference type="InterPro" id="IPR017900">
    <property type="entry name" value="4Fe4S_Fe_S_CS"/>
</dbReference>
<comment type="similarity">
    <text evidence="1 9">Belongs to the pyruvate:ferredoxin/flavodoxin oxidoreductase family.</text>
</comment>
<dbReference type="EC" id="1.2.7.1" evidence="11"/>
<evidence type="ECO:0000256" key="8">
    <source>
        <dbReference type="ARBA" id="ARBA00023014"/>
    </source>
</evidence>
<dbReference type="Gene3D" id="3.30.70.20">
    <property type="match status" value="1"/>
</dbReference>
<protein>
    <submittedName>
        <fullName evidence="11">Pyruvate-ferredoxin/flavodoxin oxidoreductase</fullName>
        <ecNumber evidence="11">1.2.7.-</ecNumber>
        <ecNumber evidence="11">1.2.7.1</ecNumber>
    </submittedName>
</protein>
<evidence type="ECO:0000256" key="5">
    <source>
        <dbReference type="ARBA" id="ARBA00022982"/>
    </source>
</evidence>
<dbReference type="Pfam" id="PF12838">
    <property type="entry name" value="Fer4_7"/>
    <property type="match status" value="1"/>
</dbReference>
<keyword evidence="8" id="KW-0411">Iron-sulfur</keyword>
<keyword evidence="12" id="KW-1185">Reference proteome</keyword>
<dbReference type="Gene3D" id="3.40.50.920">
    <property type="match status" value="1"/>
</dbReference>
<dbReference type="InterPro" id="IPR011766">
    <property type="entry name" value="TPP_enzyme_TPP-bd"/>
</dbReference>
<evidence type="ECO:0000256" key="9">
    <source>
        <dbReference type="PIRNR" id="PIRNR000159"/>
    </source>
</evidence>
<dbReference type="RefSeq" id="WP_341770011.1">
    <property type="nucleotide sequence ID" value="NZ_BAAAOO010000002.1"/>
</dbReference>